<dbReference type="PANTHER" id="PTHR21600">
    <property type="entry name" value="MITOCHONDRIAL RNA PSEUDOURIDINE SYNTHASE"/>
    <property type="match status" value="1"/>
</dbReference>
<sequence>MRNRNIVWLPDEDKDFIRSFLIDEDDEMLAFNKPAGLACQTRNPDDRTLDKLLWAFAKSNGKRPRLVHRIDADTTGVVLAAKTQPAAAALSKAFEARLIKKTYLALVEGDATRVTRADSPIGTVKTKEGALIAGIGGKPGVKNTKDAATTFRCVAVGPNASLIECRPESGRMHQIRIHLAHAGHPILGDELYGNASSAPRLMLHAFRLQGPHPIGGVFDYSAPVPDDFETFAAQLDG</sequence>
<reference evidence="4" key="1">
    <citation type="journal article" date="2019" name="Int. J. Syst. Evol. Microbiol.">
        <title>The Global Catalogue of Microorganisms (GCM) 10K type strain sequencing project: providing services to taxonomists for standard genome sequencing and annotation.</title>
        <authorList>
            <consortium name="The Broad Institute Genomics Platform"/>
            <consortium name="The Broad Institute Genome Sequencing Center for Infectious Disease"/>
            <person name="Wu L."/>
            <person name="Ma J."/>
        </authorList>
    </citation>
    <scope>NUCLEOTIDE SEQUENCE [LARGE SCALE GENOMIC DNA]</scope>
    <source>
        <strain evidence="4">CGMCC-1.15741</strain>
    </source>
</reference>
<dbReference type="PANTHER" id="PTHR21600:SF87">
    <property type="entry name" value="RNA PSEUDOURIDYLATE SYNTHASE DOMAIN-CONTAINING PROTEIN 1"/>
    <property type="match status" value="1"/>
</dbReference>
<organism evidence="3 4">
    <name type="scientific">Ponticaulis profundi</name>
    <dbReference type="NCBI Taxonomy" id="2665222"/>
    <lineage>
        <taxon>Bacteria</taxon>
        <taxon>Pseudomonadati</taxon>
        <taxon>Pseudomonadota</taxon>
        <taxon>Alphaproteobacteria</taxon>
        <taxon>Hyphomonadales</taxon>
        <taxon>Hyphomonadaceae</taxon>
        <taxon>Ponticaulis</taxon>
    </lineage>
</organism>
<evidence type="ECO:0000313" key="4">
    <source>
        <dbReference type="Proteomes" id="UP001596303"/>
    </source>
</evidence>
<dbReference type="EMBL" id="JBHSSW010000066">
    <property type="protein sequence ID" value="MFC6200238.1"/>
    <property type="molecule type" value="Genomic_DNA"/>
</dbReference>
<dbReference type="Pfam" id="PF00849">
    <property type="entry name" value="PseudoU_synth_2"/>
    <property type="match status" value="1"/>
</dbReference>
<evidence type="ECO:0000259" key="2">
    <source>
        <dbReference type="Pfam" id="PF00849"/>
    </source>
</evidence>
<dbReference type="Gene3D" id="3.30.2350.10">
    <property type="entry name" value="Pseudouridine synthase"/>
    <property type="match status" value="1"/>
</dbReference>
<keyword evidence="4" id="KW-1185">Reference proteome</keyword>
<feature type="domain" description="Pseudouridine synthase RsuA/RluA-like" evidence="2">
    <location>
        <begin position="28"/>
        <end position="181"/>
    </location>
</feature>
<dbReference type="SUPFAM" id="SSF55120">
    <property type="entry name" value="Pseudouridine synthase"/>
    <property type="match status" value="1"/>
</dbReference>
<proteinExistence type="inferred from homology"/>
<accession>A0ABW1SG13</accession>
<evidence type="ECO:0000256" key="1">
    <source>
        <dbReference type="ARBA" id="ARBA00010876"/>
    </source>
</evidence>
<dbReference type="CDD" id="cd02869">
    <property type="entry name" value="PseudoU_synth_RluA_like"/>
    <property type="match status" value="1"/>
</dbReference>
<protein>
    <submittedName>
        <fullName evidence="3">RluA family pseudouridine synthase</fullName>
        <ecNumber evidence="3">5.4.99.-</ecNumber>
    </submittedName>
</protein>
<comment type="caution">
    <text evidence="3">The sequence shown here is derived from an EMBL/GenBank/DDBJ whole genome shotgun (WGS) entry which is preliminary data.</text>
</comment>
<dbReference type="InterPro" id="IPR050188">
    <property type="entry name" value="RluA_PseudoU_synthase"/>
</dbReference>
<dbReference type="GO" id="GO:0016853">
    <property type="term" value="F:isomerase activity"/>
    <property type="evidence" value="ECO:0007669"/>
    <property type="project" value="UniProtKB-KW"/>
</dbReference>
<dbReference type="RefSeq" id="WP_377382388.1">
    <property type="nucleotide sequence ID" value="NZ_JBHSSW010000066.1"/>
</dbReference>
<gene>
    <name evidence="3" type="ORF">ACFQDM_19365</name>
</gene>
<dbReference type="InterPro" id="IPR020103">
    <property type="entry name" value="PsdUridine_synth_cat_dom_sf"/>
</dbReference>
<name>A0ABW1SG13_9PROT</name>
<dbReference type="EC" id="5.4.99.-" evidence="3"/>
<dbReference type="InterPro" id="IPR006145">
    <property type="entry name" value="PsdUridine_synth_RsuA/RluA"/>
</dbReference>
<dbReference type="InterPro" id="IPR006224">
    <property type="entry name" value="PsdUridine_synth_RluA-like_CS"/>
</dbReference>
<comment type="similarity">
    <text evidence="1">Belongs to the pseudouridine synthase RluA family.</text>
</comment>
<evidence type="ECO:0000313" key="3">
    <source>
        <dbReference type="EMBL" id="MFC6200238.1"/>
    </source>
</evidence>
<keyword evidence="3" id="KW-0413">Isomerase</keyword>
<dbReference type="PROSITE" id="PS01129">
    <property type="entry name" value="PSI_RLU"/>
    <property type="match status" value="1"/>
</dbReference>
<dbReference type="Proteomes" id="UP001596303">
    <property type="component" value="Unassembled WGS sequence"/>
</dbReference>